<dbReference type="PROSITE" id="PS51084">
    <property type="entry name" value="HIT_2"/>
    <property type="match status" value="1"/>
</dbReference>
<accession>A0A6S6Y267</accession>
<name>A0A6S6Y267_9PROT</name>
<dbReference type="InterPro" id="IPR011146">
    <property type="entry name" value="HIT-like"/>
</dbReference>
<proteinExistence type="predicted"/>
<dbReference type="Gene3D" id="3.30.428.10">
    <property type="entry name" value="HIT-like"/>
    <property type="match status" value="1"/>
</dbReference>
<organism evidence="1 2">
    <name type="scientific">Denitratisoma oestradiolicum</name>
    <dbReference type="NCBI Taxonomy" id="311182"/>
    <lineage>
        <taxon>Bacteria</taxon>
        <taxon>Pseudomonadati</taxon>
        <taxon>Pseudomonadota</taxon>
        <taxon>Betaproteobacteria</taxon>
        <taxon>Nitrosomonadales</taxon>
        <taxon>Sterolibacteriaceae</taxon>
        <taxon>Denitratisoma</taxon>
    </lineage>
</organism>
<dbReference type="PIRSF" id="PIRSF000714">
    <property type="entry name" value="HIT"/>
    <property type="match status" value="1"/>
</dbReference>
<dbReference type="Pfam" id="PF01230">
    <property type="entry name" value="HIT"/>
    <property type="match status" value="1"/>
</dbReference>
<keyword evidence="1" id="KW-0378">Hydrolase</keyword>
<dbReference type="KEGG" id="doe:DENOEST_3887"/>
<dbReference type="SUPFAM" id="SSF54197">
    <property type="entry name" value="HIT-like"/>
    <property type="match status" value="1"/>
</dbReference>
<dbReference type="InterPro" id="IPR036265">
    <property type="entry name" value="HIT-like_sf"/>
</dbReference>
<reference evidence="1 2" key="1">
    <citation type="submission" date="2020-03" db="EMBL/GenBank/DDBJ databases">
        <authorList>
            <consortium name="Genoscope - CEA"/>
            <person name="William W."/>
        </authorList>
    </citation>
    <scope>NUCLEOTIDE SEQUENCE [LARGE SCALE GENOMIC DNA]</scope>
    <source>
        <strain evidence="2">DSM 16959</strain>
    </source>
</reference>
<keyword evidence="2" id="KW-1185">Reference proteome</keyword>
<evidence type="ECO:0000313" key="2">
    <source>
        <dbReference type="Proteomes" id="UP000515733"/>
    </source>
</evidence>
<evidence type="ECO:0000313" key="1">
    <source>
        <dbReference type="EMBL" id="CAB1371041.1"/>
    </source>
</evidence>
<dbReference type="GO" id="GO:0016787">
    <property type="term" value="F:hydrolase activity"/>
    <property type="evidence" value="ECO:0007669"/>
    <property type="project" value="UniProtKB-KW"/>
</dbReference>
<protein>
    <submittedName>
        <fullName evidence="1">HIT family hydrolase</fullName>
    </submittedName>
</protein>
<dbReference type="InterPro" id="IPR026026">
    <property type="entry name" value="HIT_Hint"/>
</dbReference>
<dbReference type="Proteomes" id="UP000515733">
    <property type="component" value="Chromosome"/>
</dbReference>
<sequence length="145" mass="15989">MNKADCDLCTHPGGELLWEDALCRVIRVEGPEGSAFPGFCRVVWHGHASEMSDLAPTEQRHLFNVVLATEIALRSLLAPDKINLASLGNVVPHLHWHVIPRWRDDSHFPAPIWAPASRPPPDRPAPTSAALRQALMQALAEVCNN</sequence>
<dbReference type="AlphaFoldDB" id="A0A6S6Y267"/>
<dbReference type="RefSeq" id="WP_145772032.1">
    <property type="nucleotide sequence ID" value="NZ_LR778301.1"/>
</dbReference>
<dbReference type="EMBL" id="LR778301">
    <property type="protein sequence ID" value="CAB1371041.1"/>
    <property type="molecule type" value="Genomic_DNA"/>
</dbReference>
<dbReference type="OrthoDB" id="9799145at2"/>
<gene>
    <name evidence="1" type="ORF">DENOEST_3887</name>
</gene>